<dbReference type="PROSITE" id="PS51198">
    <property type="entry name" value="UVRD_HELICASE_ATP_BIND"/>
    <property type="match status" value="1"/>
</dbReference>
<dbReference type="InterPro" id="IPR000212">
    <property type="entry name" value="DNA_helicase_UvrD/REP"/>
</dbReference>
<feature type="domain" description="UvrD-like helicase ATP-binding" evidence="6">
    <location>
        <begin position="11"/>
        <end position="277"/>
    </location>
</feature>
<reference evidence="7 8" key="1">
    <citation type="submission" date="2019-11" db="EMBL/GenBank/DDBJ databases">
        <title>P. haliotis isolates from Z. marina roots.</title>
        <authorList>
            <person name="Cohen M."/>
            <person name="Jospin G."/>
            <person name="Eisen J.A."/>
            <person name="Coil D.A."/>
        </authorList>
    </citation>
    <scope>NUCLEOTIDE SEQUENCE [LARGE SCALE GENOMIC DNA]</scope>
    <source>
        <strain evidence="7 8">UCD-MCMsp1aY</strain>
    </source>
</reference>
<dbReference type="InterPro" id="IPR027417">
    <property type="entry name" value="P-loop_NTPase"/>
</dbReference>
<evidence type="ECO:0000256" key="1">
    <source>
        <dbReference type="ARBA" id="ARBA00022741"/>
    </source>
</evidence>
<proteinExistence type="predicted"/>
<dbReference type="OrthoDB" id="384988at2"/>
<gene>
    <name evidence="7" type="ORF">GNP35_01425</name>
</gene>
<evidence type="ECO:0000256" key="2">
    <source>
        <dbReference type="ARBA" id="ARBA00022801"/>
    </source>
</evidence>
<keyword evidence="4 5" id="KW-0067">ATP-binding</keyword>
<organism evidence="7 8">
    <name type="scientific">Psychrosphaera haliotis</name>
    <dbReference type="NCBI Taxonomy" id="555083"/>
    <lineage>
        <taxon>Bacteria</taxon>
        <taxon>Pseudomonadati</taxon>
        <taxon>Pseudomonadota</taxon>
        <taxon>Gammaproteobacteria</taxon>
        <taxon>Alteromonadales</taxon>
        <taxon>Pseudoalteromonadaceae</taxon>
        <taxon>Psychrosphaera</taxon>
    </lineage>
</organism>
<dbReference type="GO" id="GO:0000725">
    <property type="term" value="P:recombinational repair"/>
    <property type="evidence" value="ECO:0007669"/>
    <property type="project" value="TreeGrafter"/>
</dbReference>
<dbReference type="AlphaFoldDB" id="A0A6N8F8P6"/>
<dbReference type="RefSeq" id="WP_155693846.1">
    <property type="nucleotide sequence ID" value="NZ_WOCD01000001.1"/>
</dbReference>
<dbReference type="Gene3D" id="3.40.50.300">
    <property type="entry name" value="P-loop containing nucleotide triphosphate hydrolases"/>
    <property type="match status" value="1"/>
</dbReference>
<name>A0A6N8F8P6_9GAMM</name>
<protein>
    <submittedName>
        <fullName evidence="7">AAA family ATPase</fullName>
    </submittedName>
</protein>
<accession>A0A6N8F8P6</accession>
<sequence length="650" mass="74322">MATQELDISHLTTESQKVIGLIRQGYSFLLSGGAGSGKTYSLVEILKAVLVENPTTSIACITYTNAAVDEIEERVQHEHLHVSTIHDFLWSNIKHFQCELKSTLIELINDDEQPKIKSPDGEKVTNNYFDDLDGDIKYKEFVRIKDGCISHDEVIILACKMYEKYEKLCTITKDSYPFILVDEYQDTDPNVVKLLLENLNQSPKRNIVGFFGDAMQSIYEGSVGNLNGNTQPKRIAALKKEQNKQGTYFSVINNLKEYTLLTPTVIEVKKVQNRRNPQLVIDLANKIRTDGLMQEPSEDINAPNMNADGTAKQGSALFLYSNNDDLGAVRHHLAWDFDSSIETKELNLTHNLIAGKAGFGDLMRIYDKDKILESIKRVKGYIKKNDIKIDTESRTFKHVYEELGGLQDGTPKPLAPTKGQKEYIDANPDVYELALAQPYDEISKLYIDKDMLVDDKKNTADDLSKPSSNRDDLIKHLFKIEHCIYLYKEKRFNEFSRITDFSITSVADKKNLKKSMEELIKVENRSIDEVIALANQLNLVVEDDKLERFKVSRNYVYQQVCQIPYQQFRGLYQYLEGYTPLSTQHKTKGAEYTNVLVVLDNGQWNSYNFKNLFEGGGKESVRQRTEKYFMCVAHGLKKTLLFFSINLVQM</sequence>
<dbReference type="GO" id="GO:0043138">
    <property type="term" value="F:3'-5' DNA helicase activity"/>
    <property type="evidence" value="ECO:0007669"/>
    <property type="project" value="TreeGrafter"/>
</dbReference>
<evidence type="ECO:0000313" key="7">
    <source>
        <dbReference type="EMBL" id="MUH71270.1"/>
    </source>
</evidence>
<dbReference type="GO" id="GO:0005829">
    <property type="term" value="C:cytosol"/>
    <property type="evidence" value="ECO:0007669"/>
    <property type="project" value="TreeGrafter"/>
</dbReference>
<evidence type="ECO:0000256" key="4">
    <source>
        <dbReference type="ARBA" id="ARBA00022840"/>
    </source>
</evidence>
<evidence type="ECO:0000256" key="5">
    <source>
        <dbReference type="PROSITE-ProRule" id="PRU00560"/>
    </source>
</evidence>
<keyword evidence="1 5" id="KW-0547">Nucleotide-binding</keyword>
<dbReference type="InterPro" id="IPR014016">
    <property type="entry name" value="UvrD-like_ATP-bd"/>
</dbReference>
<dbReference type="Pfam" id="PF13245">
    <property type="entry name" value="AAA_19"/>
    <property type="match status" value="1"/>
</dbReference>
<keyword evidence="3 5" id="KW-0347">Helicase</keyword>
<feature type="binding site" evidence="5">
    <location>
        <begin position="32"/>
        <end position="39"/>
    </location>
    <ligand>
        <name>ATP</name>
        <dbReference type="ChEBI" id="CHEBI:30616"/>
    </ligand>
</feature>
<dbReference type="GO" id="GO:0003677">
    <property type="term" value="F:DNA binding"/>
    <property type="evidence" value="ECO:0007669"/>
    <property type="project" value="InterPro"/>
</dbReference>
<dbReference type="PANTHER" id="PTHR11070">
    <property type="entry name" value="UVRD / RECB / PCRA DNA HELICASE FAMILY MEMBER"/>
    <property type="match status" value="1"/>
</dbReference>
<comment type="caution">
    <text evidence="7">The sequence shown here is derived from an EMBL/GenBank/DDBJ whole genome shotgun (WGS) entry which is preliminary data.</text>
</comment>
<dbReference type="Proteomes" id="UP000439994">
    <property type="component" value="Unassembled WGS sequence"/>
</dbReference>
<keyword evidence="8" id="KW-1185">Reference proteome</keyword>
<dbReference type="PANTHER" id="PTHR11070:SF3">
    <property type="entry name" value="DNA 3'-5' HELICASE"/>
    <property type="match status" value="1"/>
</dbReference>
<dbReference type="EMBL" id="WOCD01000001">
    <property type="protein sequence ID" value="MUH71270.1"/>
    <property type="molecule type" value="Genomic_DNA"/>
</dbReference>
<dbReference type="SUPFAM" id="SSF52540">
    <property type="entry name" value="P-loop containing nucleoside triphosphate hydrolases"/>
    <property type="match status" value="1"/>
</dbReference>
<evidence type="ECO:0000259" key="6">
    <source>
        <dbReference type="PROSITE" id="PS51198"/>
    </source>
</evidence>
<keyword evidence="2 5" id="KW-0378">Hydrolase</keyword>
<evidence type="ECO:0000256" key="3">
    <source>
        <dbReference type="ARBA" id="ARBA00022806"/>
    </source>
</evidence>
<dbReference type="GO" id="GO:0005524">
    <property type="term" value="F:ATP binding"/>
    <property type="evidence" value="ECO:0007669"/>
    <property type="project" value="UniProtKB-UniRule"/>
</dbReference>
<evidence type="ECO:0000313" key="8">
    <source>
        <dbReference type="Proteomes" id="UP000439994"/>
    </source>
</evidence>
<dbReference type="GO" id="GO:0016787">
    <property type="term" value="F:hydrolase activity"/>
    <property type="evidence" value="ECO:0007669"/>
    <property type="project" value="UniProtKB-UniRule"/>
</dbReference>